<feature type="site" description="Important for substrate specificity" evidence="6">
    <location>
        <position position="12"/>
    </location>
</feature>
<dbReference type="SUPFAM" id="SSF52972">
    <property type="entry name" value="ITPase-like"/>
    <property type="match status" value="1"/>
</dbReference>
<reference evidence="7 8" key="1">
    <citation type="submission" date="2020-02" db="EMBL/GenBank/DDBJ databases">
        <title>Bacillus aquiflavi sp. nov., isolated from yellow water of strong flavor Chinese baijiu in Yibin region of China.</title>
        <authorList>
            <person name="Xie J."/>
        </authorList>
    </citation>
    <scope>NUCLEOTIDE SEQUENCE [LARGE SCALE GENOMIC DNA]</scope>
    <source>
        <strain evidence="7 8">SA4</strain>
    </source>
</reference>
<evidence type="ECO:0000313" key="8">
    <source>
        <dbReference type="Proteomes" id="UP000481043"/>
    </source>
</evidence>
<evidence type="ECO:0000256" key="1">
    <source>
        <dbReference type="ARBA" id="ARBA00001968"/>
    </source>
</evidence>
<keyword evidence="3 6" id="KW-0963">Cytoplasm</keyword>
<comment type="catalytic activity">
    <reaction evidence="6">
        <text>UTP + H2O = UMP + diphosphate + H(+)</text>
        <dbReference type="Rhea" id="RHEA:29395"/>
        <dbReference type="ChEBI" id="CHEBI:15377"/>
        <dbReference type="ChEBI" id="CHEBI:15378"/>
        <dbReference type="ChEBI" id="CHEBI:33019"/>
        <dbReference type="ChEBI" id="CHEBI:46398"/>
        <dbReference type="ChEBI" id="CHEBI:57865"/>
        <dbReference type="EC" id="3.6.1.9"/>
    </reaction>
</comment>
<dbReference type="EC" id="3.6.1.9" evidence="6"/>
<dbReference type="NCBIfam" id="TIGR00172">
    <property type="entry name" value="maf"/>
    <property type="match status" value="1"/>
</dbReference>
<evidence type="ECO:0000256" key="3">
    <source>
        <dbReference type="ARBA" id="ARBA00022490"/>
    </source>
</evidence>
<dbReference type="PIRSF" id="PIRSF006305">
    <property type="entry name" value="Maf"/>
    <property type="match status" value="1"/>
</dbReference>
<dbReference type="GO" id="GO:0005737">
    <property type="term" value="C:cytoplasm"/>
    <property type="evidence" value="ECO:0007669"/>
    <property type="project" value="UniProtKB-SubCell"/>
</dbReference>
<dbReference type="HAMAP" id="MF_00528">
    <property type="entry name" value="Maf"/>
    <property type="match status" value="1"/>
</dbReference>
<dbReference type="RefSeq" id="WP_163179223.1">
    <property type="nucleotide sequence ID" value="NZ_JAAIWM010000002.1"/>
</dbReference>
<comment type="caution">
    <text evidence="6">Lacks conserved residue(s) required for the propagation of feature annotation.</text>
</comment>
<dbReference type="AlphaFoldDB" id="A0A6M0Q9R2"/>
<name>A0A6M0Q9R2_9BACI</name>
<dbReference type="PANTHER" id="PTHR43213">
    <property type="entry name" value="BIFUNCTIONAL DTTP/UTP PYROPHOSPHATASE/METHYLTRANSFERASE PROTEIN-RELATED"/>
    <property type="match status" value="1"/>
</dbReference>
<evidence type="ECO:0000256" key="5">
    <source>
        <dbReference type="ARBA" id="ARBA00023080"/>
    </source>
</evidence>
<dbReference type="PANTHER" id="PTHR43213:SF5">
    <property type="entry name" value="BIFUNCTIONAL DTTP_UTP PYROPHOSPHATASE_METHYLTRANSFERASE PROTEIN-RELATED"/>
    <property type="match status" value="1"/>
</dbReference>
<evidence type="ECO:0000256" key="6">
    <source>
        <dbReference type="HAMAP-Rule" id="MF_00528"/>
    </source>
</evidence>
<comment type="cofactor">
    <cofactor evidence="1 6">
        <name>a divalent metal cation</name>
        <dbReference type="ChEBI" id="CHEBI:60240"/>
    </cofactor>
</comment>
<feature type="site" description="Important for substrate specificity" evidence="6">
    <location>
        <position position="152"/>
    </location>
</feature>
<comment type="caution">
    <text evidence="7">The sequence shown here is derived from an EMBL/GenBank/DDBJ whole genome shotgun (WGS) entry which is preliminary data.</text>
</comment>
<accession>A0A6M0Q9R2</accession>
<keyword evidence="8" id="KW-1185">Reference proteome</keyword>
<protein>
    <recommendedName>
        <fullName evidence="6">dTTP/UTP pyrophosphatase</fullName>
        <shortName evidence="6">dTTPase/UTPase</shortName>
        <ecNumber evidence="6">3.6.1.9</ecNumber>
    </recommendedName>
    <alternativeName>
        <fullName evidence="6">Nucleoside triphosphate pyrophosphatase</fullName>
    </alternativeName>
    <alternativeName>
        <fullName evidence="6">Nucleotide pyrophosphatase</fullName>
        <shortName evidence="6">Nucleotide PPase</shortName>
    </alternativeName>
</protein>
<evidence type="ECO:0000313" key="7">
    <source>
        <dbReference type="EMBL" id="NEY71798.1"/>
    </source>
</evidence>
<dbReference type="InterPro" id="IPR003697">
    <property type="entry name" value="Maf-like"/>
</dbReference>
<comment type="function">
    <text evidence="6">Nucleoside triphosphate pyrophosphatase that hydrolyzes dTTP and UTP. May have a dual role in cell division arrest and in preventing the incorporation of modified nucleotides into cellular nucleic acids.</text>
</comment>
<comment type="subcellular location">
    <subcellularLocation>
        <location evidence="2 6">Cytoplasm</location>
    </subcellularLocation>
</comment>
<comment type="catalytic activity">
    <reaction evidence="6">
        <text>dTTP + H2O = dTMP + diphosphate + H(+)</text>
        <dbReference type="Rhea" id="RHEA:28534"/>
        <dbReference type="ChEBI" id="CHEBI:15377"/>
        <dbReference type="ChEBI" id="CHEBI:15378"/>
        <dbReference type="ChEBI" id="CHEBI:33019"/>
        <dbReference type="ChEBI" id="CHEBI:37568"/>
        <dbReference type="ChEBI" id="CHEBI:63528"/>
        <dbReference type="EC" id="3.6.1.9"/>
    </reaction>
</comment>
<evidence type="ECO:0000256" key="4">
    <source>
        <dbReference type="ARBA" id="ARBA00022801"/>
    </source>
</evidence>
<dbReference type="FunFam" id="3.90.950.10:FF:000005">
    <property type="entry name" value="7-methyl-GTP pyrophosphatase"/>
    <property type="match status" value="1"/>
</dbReference>
<dbReference type="EMBL" id="JAAIWM010000002">
    <property type="protein sequence ID" value="NEY71798.1"/>
    <property type="molecule type" value="Genomic_DNA"/>
</dbReference>
<dbReference type="GO" id="GO:0009117">
    <property type="term" value="P:nucleotide metabolic process"/>
    <property type="evidence" value="ECO:0007669"/>
    <property type="project" value="UniProtKB-KW"/>
</dbReference>
<dbReference type="InterPro" id="IPR029001">
    <property type="entry name" value="ITPase-like_fam"/>
</dbReference>
<keyword evidence="5 6" id="KW-0546">Nucleotide metabolism</keyword>
<dbReference type="CDD" id="cd00555">
    <property type="entry name" value="Maf"/>
    <property type="match status" value="1"/>
</dbReference>
<evidence type="ECO:0000256" key="2">
    <source>
        <dbReference type="ARBA" id="ARBA00004496"/>
    </source>
</evidence>
<sequence length="188" mass="20611">MQHLILASSSPRRKELLTNLGITFDVHSSTVEEIVDPSATAEETVLSLAQQKAMDVAKQYPSSYVIGADTIVVKDSKILGKPKDEQDAISTLKMLSGERHSVLTGVAIVHEGNSTAFYVKTDVTFWPLRDEEIIQYIRSGEPFDKAGSYGIQGLGSLFVKEISGDYFAVVGLPVSTLKRELEKIGFNF</sequence>
<feature type="active site" description="Proton acceptor" evidence="6">
    <location>
        <position position="69"/>
    </location>
</feature>
<proteinExistence type="inferred from homology"/>
<dbReference type="Pfam" id="PF02545">
    <property type="entry name" value="Maf"/>
    <property type="match status" value="1"/>
</dbReference>
<dbReference type="Proteomes" id="UP000481043">
    <property type="component" value="Unassembled WGS sequence"/>
</dbReference>
<feature type="site" description="Important for substrate specificity" evidence="6">
    <location>
        <position position="70"/>
    </location>
</feature>
<keyword evidence="4 6" id="KW-0378">Hydrolase</keyword>
<organism evidence="7 8">
    <name type="scientific">Bacillus mesophilus</name>
    <dbReference type="NCBI Taxonomy" id="1808955"/>
    <lineage>
        <taxon>Bacteria</taxon>
        <taxon>Bacillati</taxon>
        <taxon>Bacillota</taxon>
        <taxon>Bacilli</taxon>
        <taxon>Bacillales</taxon>
        <taxon>Bacillaceae</taxon>
        <taxon>Bacillus</taxon>
    </lineage>
</organism>
<comment type="similarity">
    <text evidence="6">Belongs to the Maf family. YhdE subfamily.</text>
</comment>
<dbReference type="Gene3D" id="3.90.950.10">
    <property type="match status" value="1"/>
</dbReference>
<dbReference type="GO" id="GO:0047429">
    <property type="term" value="F:nucleoside triphosphate diphosphatase activity"/>
    <property type="evidence" value="ECO:0007669"/>
    <property type="project" value="UniProtKB-EC"/>
</dbReference>
<gene>
    <name evidence="7" type="ORF">G4D63_08565</name>
</gene>